<comment type="subcellular location">
    <subcellularLocation>
        <location evidence="1">Cell membrane</location>
        <topology evidence="1">Multi-pass membrane protein</topology>
    </subcellularLocation>
</comment>
<keyword evidence="5 6" id="KW-0472">Membrane</keyword>
<evidence type="ECO:0000313" key="7">
    <source>
        <dbReference type="EMBL" id="MDU0205102.1"/>
    </source>
</evidence>
<comment type="caution">
    <text evidence="7">The sequence shown here is derived from an EMBL/GenBank/DDBJ whole genome shotgun (WGS) entry which is preliminary data.</text>
</comment>
<sequence>MVISNLKLLWHQFQKHDATGLAAQCAYYFLLSLFPFLLFILSLLGYLPFSSDDVVSLIKDYIPGAVSSWLEDTLTNLLDVKRGGTLSFGLILALVSASAAMNAIVIAVNKAYGLPERKSFIHSRFLAVMLTLGMLIVIASALLLSVFGHWIGDWVQAHVHLAATKVNVWNNLRWILNFIILFIVFTGIYYIAPNTCLTCKSVLPGALFASLGWQGTGLGFSFYVNNFTNYSATYGSVGGIIVLMTWFYISALLIIIGGEINALKHVKMQEHVHTVSLDKRDWQDKQDKKDMQDKKDRTVW</sequence>
<reference evidence="7 8" key="1">
    <citation type="submission" date="2023-10" db="EMBL/GenBank/DDBJ databases">
        <title>Paenibacillus strain PFR10 Genome sequencing and assembly.</title>
        <authorList>
            <person name="Kim I."/>
        </authorList>
    </citation>
    <scope>NUCLEOTIDE SEQUENCE [LARGE SCALE GENOMIC DNA]</scope>
    <source>
        <strain evidence="7 8">PFR10</strain>
    </source>
</reference>
<organism evidence="7 8">
    <name type="scientific">Paenibacillus violae</name>
    <dbReference type="NCBI Taxonomy" id="3077234"/>
    <lineage>
        <taxon>Bacteria</taxon>
        <taxon>Bacillati</taxon>
        <taxon>Bacillota</taxon>
        <taxon>Bacilli</taxon>
        <taxon>Bacillales</taxon>
        <taxon>Paenibacillaceae</taxon>
        <taxon>Paenibacillus</taxon>
    </lineage>
</organism>
<proteinExistence type="predicted"/>
<feature type="transmembrane region" description="Helical" evidence="6">
    <location>
        <begin position="172"/>
        <end position="191"/>
    </location>
</feature>
<evidence type="ECO:0000313" key="8">
    <source>
        <dbReference type="Proteomes" id="UP001260980"/>
    </source>
</evidence>
<dbReference type="PANTHER" id="PTHR30213:SF0">
    <property type="entry name" value="UPF0761 MEMBRANE PROTEIN YIHY"/>
    <property type="match status" value="1"/>
</dbReference>
<dbReference type="Pfam" id="PF03631">
    <property type="entry name" value="Virul_fac_BrkB"/>
    <property type="match status" value="1"/>
</dbReference>
<name>A0ABU3RLN0_9BACL</name>
<keyword evidence="4 6" id="KW-1133">Transmembrane helix</keyword>
<dbReference type="Proteomes" id="UP001260980">
    <property type="component" value="Unassembled WGS sequence"/>
</dbReference>
<feature type="transmembrane region" description="Helical" evidence="6">
    <location>
        <begin position="86"/>
        <end position="113"/>
    </location>
</feature>
<feature type="transmembrane region" description="Helical" evidence="6">
    <location>
        <begin position="21"/>
        <end position="47"/>
    </location>
</feature>
<evidence type="ECO:0000256" key="1">
    <source>
        <dbReference type="ARBA" id="ARBA00004651"/>
    </source>
</evidence>
<evidence type="ECO:0000256" key="3">
    <source>
        <dbReference type="ARBA" id="ARBA00022692"/>
    </source>
</evidence>
<feature type="transmembrane region" description="Helical" evidence="6">
    <location>
        <begin position="236"/>
        <end position="258"/>
    </location>
</feature>
<evidence type="ECO:0000256" key="4">
    <source>
        <dbReference type="ARBA" id="ARBA00022989"/>
    </source>
</evidence>
<evidence type="ECO:0000256" key="5">
    <source>
        <dbReference type="ARBA" id="ARBA00023136"/>
    </source>
</evidence>
<dbReference type="PIRSF" id="PIRSF035875">
    <property type="entry name" value="RNase_BN"/>
    <property type="match status" value="1"/>
</dbReference>
<evidence type="ECO:0000256" key="2">
    <source>
        <dbReference type="ARBA" id="ARBA00022475"/>
    </source>
</evidence>
<keyword evidence="2" id="KW-1003">Cell membrane</keyword>
<dbReference type="EMBL" id="JAWCUD010000012">
    <property type="protein sequence ID" value="MDU0205102.1"/>
    <property type="molecule type" value="Genomic_DNA"/>
</dbReference>
<feature type="transmembrane region" description="Helical" evidence="6">
    <location>
        <begin position="203"/>
        <end position="224"/>
    </location>
</feature>
<keyword evidence="8" id="KW-1185">Reference proteome</keyword>
<gene>
    <name evidence="7" type="ORF">RQP52_28865</name>
</gene>
<dbReference type="RefSeq" id="WP_315955054.1">
    <property type="nucleotide sequence ID" value="NZ_JAWCUD010000012.1"/>
</dbReference>
<accession>A0ABU3RLN0</accession>
<evidence type="ECO:0000256" key="6">
    <source>
        <dbReference type="SAM" id="Phobius"/>
    </source>
</evidence>
<feature type="transmembrane region" description="Helical" evidence="6">
    <location>
        <begin position="125"/>
        <end position="152"/>
    </location>
</feature>
<dbReference type="InterPro" id="IPR017039">
    <property type="entry name" value="Virul_fac_BrkB"/>
</dbReference>
<dbReference type="NCBIfam" id="TIGR00765">
    <property type="entry name" value="yihY_not_rbn"/>
    <property type="match status" value="1"/>
</dbReference>
<dbReference type="PANTHER" id="PTHR30213">
    <property type="entry name" value="INNER MEMBRANE PROTEIN YHJD"/>
    <property type="match status" value="1"/>
</dbReference>
<protein>
    <submittedName>
        <fullName evidence="7">YihY/virulence factor BrkB family protein</fullName>
    </submittedName>
</protein>
<keyword evidence="3 6" id="KW-0812">Transmembrane</keyword>